<sequence length="109" mass="11812">MSTPYQGYEPPRRTRPLHLLWAVPLSVAGALAALAFASFEWCGITACRWGDRGSPLVVGLATLLAGAMVSAPFWLIRWTARTPVRIAVGVVLGLAVWVGGWYWVTHPAP</sequence>
<keyword evidence="1" id="KW-0812">Transmembrane</keyword>
<keyword evidence="3" id="KW-1185">Reference proteome</keyword>
<protein>
    <recommendedName>
        <fullName evidence="4">Transmembrane protein</fullName>
    </recommendedName>
</protein>
<feature type="transmembrane region" description="Helical" evidence="1">
    <location>
        <begin position="82"/>
        <end position="104"/>
    </location>
</feature>
<keyword evidence="1" id="KW-0472">Membrane</keyword>
<reference evidence="2 3" key="1">
    <citation type="submission" date="2019-07" db="EMBL/GenBank/DDBJ databases">
        <title>Whole genome shotgun sequence of Cellulomonas soli NBRC 109434.</title>
        <authorList>
            <person name="Hosoyama A."/>
            <person name="Uohara A."/>
            <person name="Ohji S."/>
            <person name="Ichikawa N."/>
        </authorList>
    </citation>
    <scope>NUCLEOTIDE SEQUENCE [LARGE SCALE GENOMIC DNA]</scope>
    <source>
        <strain evidence="2 3">NBRC 109434</strain>
    </source>
</reference>
<feature type="transmembrane region" description="Helical" evidence="1">
    <location>
        <begin position="20"/>
        <end position="44"/>
    </location>
</feature>
<name>A0A512P8J5_9CELL</name>
<keyword evidence="1" id="KW-1133">Transmembrane helix</keyword>
<dbReference type="EMBL" id="BKAL01000001">
    <property type="protein sequence ID" value="GEP67525.1"/>
    <property type="molecule type" value="Genomic_DNA"/>
</dbReference>
<evidence type="ECO:0000256" key="1">
    <source>
        <dbReference type="SAM" id="Phobius"/>
    </source>
</evidence>
<evidence type="ECO:0000313" key="3">
    <source>
        <dbReference type="Proteomes" id="UP000321798"/>
    </source>
</evidence>
<evidence type="ECO:0000313" key="2">
    <source>
        <dbReference type="EMBL" id="GEP67525.1"/>
    </source>
</evidence>
<feature type="transmembrane region" description="Helical" evidence="1">
    <location>
        <begin position="56"/>
        <end position="76"/>
    </location>
</feature>
<organism evidence="2 3">
    <name type="scientific">Cellulomonas soli</name>
    <dbReference type="NCBI Taxonomy" id="931535"/>
    <lineage>
        <taxon>Bacteria</taxon>
        <taxon>Bacillati</taxon>
        <taxon>Actinomycetota</taxon>
        <taxon>Actinomycetes</taxon>
        <taxon>Micrococcales</taxon>
        <taxon>Cellulomonadaceae</taxon>
        <taxon>Cellulomonas</taxon>
    </lineage>
</organism>
<proteinExistence type="predicted"/>
<comment type="caution">
    <text evidence="2">The sequence shown here is derived from an EMBL/GenBank/DDBJ whole genome shotgun (WGS) entry which is preliminary data.</text>
</comment>
<accession>A0A512P8J5</accession>
<dbReference type="Proteomes" id="UP000321798">
    <property type="component" value="Unassembled WGS sequence"/>
</dbReference>
<gene>
    <name evidence="2" type="ORF">CSO01_02400</name>
</gene>
<evidence type="ECO:0008006" key="4">
    <source>
        <dbReference type="Google" id="ProtNLM"/>
    </source>
</evidence>
<dbReference type="AlphaFoldDB" id="A0A512P8J5"/>